<dbReference type="PANTHER" id="PTHR44943:SF8">
    <property type="entry name" value="TPR REPEAT-CONTAINING PROTEIN MJ0263"/>
    <property type="match status" value="1"/>
</dbReference>
<feature type="signal peptide" evidence="5">
    <location>
        <begin position="1"/>
        <end position="17"/>
    </location>
</feature>
<comment type="caution">
    <text evidence="8">The sequence shown here is derived from an EMBL/GenBank/DDBJ whole genome shotgun (WGS) entry which is preliminary data.</text>
</comment>
<evidence type="ECO:0000313" key="10">
    <source>
        <dbReference type="Proteomes" id="UP001621813"/>
    </source>
</evidence>
<dbReference type="Gene3D" id="2.30.30.40">
    <property type="entry name" value="SH3 Domains"/>
    <property type="match status" value="1"/>
</dbReference>
<dbReference type="Proteomes" id="UP001621813">
    <property type="component" value="Unassembled WGS sequence"/>
</dbReference>
<keyword evidence="4" id="KW-0812">Transmembrane</keyword>
<dbReference type="InterPro" id="IPR019734">
    <property type="entry name" value="TPR_rpt"/>
</dbReference>
<keyword evidence="4" id="KW-1133">Transmembrane helix</keyword>
<accession>A0A2D0AIQ2</accession>
<keyword evidence="5" id="KW-0732">Signal</keyword>
<evidence type="ECO:0000256" key="5">
    <source>
        <dbReference type="SAM" id="SignalP"/>
    </source>
</evidence>
<feature type="chain" id="PRO_5015078404" evidence="5">
    <location>
        <begin position="18"/>
        <end position="248"/>
    </location>
</feature>
<evidence type="ECO:0000313" key="9">
    <source>
        <dbReference type="Proteomes" id="UP000197768"/>
    </source>
</evidence>
<feature type="transmembrane region" description="Helical" evidence="4">
    <location>
        <begin position="126"/>
        <end position="148"/>
    </location>
</feature>
<keyword evidence="4" id="KW-0472">Membrane</keyword>
<dbReference type="EMBL" id="MTCZ01000036">
    <property type="protein sequence ID" value="OWP84434.1"/>
    <property type="molecule type" value="Genomic_DNA"/>
</dbReference>
<dbReference type="SMART" id="SM00028">
    <property type="entry name" value="TPR"/>
    <property type="match status" value="2"/>
</dbReference>
<feature type="transmembrane region" description="Helical" evidence="4">
    <location>
        <begin position="155"/>
        <end position="176"/>
    </location>
</feature>
<dbReference type="Pfam" id="PF14559">
    <property type="entry name" value="TPR_19"/>
    <property type="match status" value="1"/>
</dbReference>
<dbReference type="PROSITE" id="PS50293">
    <property type="entry name" value="TPR_REGION"/>
    <property type="match status" value="1"/>
</dbReference>
<dbReference type="InterPro" id="IPR051685">
    <property type="entry name" value="Ycf3/AcsC/BcsC/TPR_MFPF"/>
</dbReference>
<sequence>MKKILYILLFLSQFVWANNAFEKGNDLYQKGKYQEAIQAYENILAQGQESAELYFNLGNCYYKLNRVAPAVFNFEKALLLNPNDTEIQNNLTFAQKMAIDDIQEIPQVGFSKIIADFTSIFCYDTWAWITIFLAIFTLLSFVIYYYSYSTNLKRIFFTGIVCGLFMVLLSLSAGFYEQNRYQKENPAIVFADIINVKSEPNATATNVFTLHAGTKVKIIETLDNFYKIQIADLKEGWLDRSTVKEIKK</sequence>
<dbReference type="PROSITE" id="PS51781">
    <property type="entry name" value="SH3B"/>
    <property type="match status" value="1"/>
</dbReference>
<evidence type="ECO:0000313" key="7">
    <source>
        <dbReference type="EMBL" id="MFK7049613.1"/>
    </source>
</evidence>
<evidence type="ECO:0000256" key="1">
    <source>
        <dbReference type="ARBA" id="ARBA00022737"/>
    </source>
</evidence>
<feature type="repeat" description="TPR" evidence="3">
    <location>
        <begin position="51"/>
        <end position="84"/>
    </location>
</feature>
<dbReference type="PANTHER" id="PTHR44943">
    <property type="entry name" value="CELLULOSE SYNTHASE OPERON PROTEIN C"/>
    <property type="match status" value="1"/>
</dbReference>
<dbReference type="AlphaFoldDB" id="A0A2D0AIQ2"/>
<dbReference type="EMBL" id="JAZGZR010000014">
    <property type="protein sequence ID" value="MFK7049613.1"/>
    <property type="molecule type" value="Genomic_DNA"/>
</dbReference>
<dbReference type="Pfam" id="PF08239">
    <property type="entry name" value="SH3_3"/>
    <property type="match status" value="1"/>
</dbReference>
<dbReference type="SUPFAM" id="SSF48452">
    <property type="entry name" value="TPR-like"/>
    <property type="match status" value="1"/>
</dbReference>
<dbReference type="Gene3D" id="1.25.40.10">
    <property type="entry name" value="Tetratricopeptide repeat domain"/>
    <property type="match status" value="1"/>
</dbReference>
<keyword evidence="10" id="KW-1185">Reference proteome</keyword>
<feature type="domain" description="SH3b" evidence="6">
    <location>
        <begin position="184"/>
        <end position="247"/>
    </location>
</feature>
<evidence type="ECO:0000313" key="8">
    <source>
        <dbReference type="EMBL" id="OWP84434.1"/>
    </source>
</evidence>
<dbReference type="InterPro" id="IPR011990">
    <property type="entry name" value="TPR-like_helical_dom_sf"/>
</dbReference>
<protein>
    <submittedName>
        <fullName evidence="8">BatE protein</fullName>
    </submittedName>
    <submittedName>
        <fullName evidence="7">Tetratricopeptide repeat protein</fullName>
    </submittedName>
</protein>
<reference evidence="8 9" key="1">
    <citation type="journal article" date="2017" name="Infect. Genet. Evol.">
        <title>Comparative genome analysis of fish pathogen Flavobacterium columnare reveals extensive sequence diversity within the species.</title>
        <authorList>
            <person name="Kayansamruaj P."/>
            <person name="Dong H.T."/>
            <person name="Hirono I."/>
            <person name="Kondo H."/>
            <person name="Senapin S."/>
            <person name="Rodkhum C."/>
        </authorList>
    </citation>
    <scope>NUCLEOTIDE SEQUENCE [LARGE SCALE GENOMIC DNA]</scope>
    <source>
        <strain evidence="8 9">1215</strain>
    </source>
</reference>
<dbReference type="PROSITE" id="PS50005">
    <property type="entry name" value="TPR"/>
    <property type="match status" value="1"/>
</dbReference>
<dbReference type="RefSeq" id="WP_088391808.1">
    <property type="nucleotide sequence ID" value="NZ_CP067378.1"/>
</dbReference>
<keyword evidence="1" id="KW-0677">Repeat</keyword>
<dbReference type="InterPro" id="IPR003646">
    <property type="entry name" value="SH3-like_bac-type"/>
</dbReference>
<keyword evidence="2 3" id="KW-0802">TPR repeat</keyword>
<dbReference type="Proteomes" id="UP000197768">
    <property type="component" value="Unassembled WGS sequence"/>
</dbReference>
<reference evidence="7 10" key="2">
    <citation type="submission" date="2024-02" db="EMBL/GenBank/DDBJ databases">
        <title>Comparative Genomic Analysis of Flavobacterium Species Causing Columnaris Disease of Freshwater Fish in Thailand: Insights into Virulence and Resistance Mechanisms.</title>
        <authorList>
            <person name="Nguyen D."/>
            <person name="Chokmangmeepisarn P."/>
            <person name="Khianchaikhan K."/>
            <person name="Morishita M."/>
            <person name="Bunnoy A."/>
            <person name="Rodkhum C."/>
        </authorList>
    </citation>
    <scope>NUCLEOTIDE SEQUENCE [LARGE SCALE GENOMIC DNA]</scope>
    <source>
        <strain evidence="7 10">KCRT2007</strain>
    </source>
</reference>
<evidence type="ECO:0000259" key="6">
    <source>
        <dbReference type="PROSITE" id="PS51781"/>
    </source>
</evidence>
<evidence type="ECO:0000256" key="2">
    <source>
        <dbReference type="ARBA" id="ARBA00022803"/>
    </source>
</evidence>
<name>A0A2D0AIQ2_9FLAO</name>
<proteinExistence type="predicted"/>
<organism evidence="8 9">
    <name type="scientific">Flavobacterium davisii</name>
    <dbReference type="NCBI Taxonomy" id="2906077"/>
    <lineage>
        <taxon>Bacteria</taxon>
        <taxon>Pseudomonadati</taxon>
        <taxon>Bacteroidota</taxon>
        <taxon>Flavobacteriia</taxon>
        <taxon>Flavobacteriales</taxon>
        <taxon>Flavobacteriaceae</taxon>
        <taxon>Flavobacterium</taxon>
    </lineage>
</organism>
<evidence type="ECO:0000256" key="4">
    <source>
        <dbReference type="SAM" id="Phobius"/>
    </source>
</evidence>
<evidence type="ECO:0000256" key="3">
    <source>
        <dbReference type="PROSITE-ProRule" id="PRU00339"/>
    </source>
</evidence>
<gene>
    <name evidence="8" type="ORF">BWK59_05450</name>
    <name evidence="7" type="ORF">V3Q77_06890</name>
</gene>